<evidence type="ECO:0000313" key="7">
    <source>
        <dbReference type="EMBL" id="MDC0674546.1"/>
    </source>
</evidence>
<evidence type="ECO:0000256" key="4">
    <source>
        <dbReference type="ARBA" id="ARBA00023136"/>
    </source>
</evidence>
<organism evidence="7 8">
    <name type="scientific">Nannocystis radixulma</name>
    <dbReference type="NCBI Taxonomy" id="2995305"/>
    <lineage>
        <taxon>Bacteria</taxon>
        <taxon>Pseudomonadati</taxon>
        <taxon>Myxococcota</taxon>
        <taxon>Polyangia</taxon>
        <taxon>Nannocystales</taxon>
        <taxon>Nannocystaceae</taxon>
        <taxon>Nannocystis</taxon>
    </lineage>
</organism>
<evidence type="ECO:0000256" key="2">
    <source>
        <dbReference type="ARBA" id="ARBA00022692"/>
    </source>
</evidence>
<protein>
    <submittedName>
        <fullName evidence="7">HlyD family efflux transporter periplasmic adaptor subunit</fullName>
    </submittedName>
</protein>
<dbReference type="Pfam" id="PF25917">
    <property type="entry name" value="BSH_RND"/>
    <property type="match status" value="1"/>
</dbReference>
<evidence type="ECO:0000256" key="1">
    <source>
        <dbReference type="ARBA" id="ARBA00004167"/>
    </source>
</evidence>
<reference evidence="7 8" key="1">
    <citation type="submission" date="2022-11" db="EMBL/GenBank/DDBJ databases">
        <title>Minimal conservation of predation-associated metabolite biosynthetic gene clusters underscores biosynthetic potential of Myxococcota including descriptions for ten novel species: Archangium lansinium sp. nov., Myxococcus landrumus sp. nov., Nannocystis bai.</title>
        <authorList>
            <person name="Ahearne A."/>
            <person name="Stevens C."/>
            <person name="Dowd S."/>
        </authorList>
    </citation>
    <scope>NUCLEOTIDE SEQUENCE [LARGE SCALE GENOMIC DNA]</scope>
    <source>
        <strain evidence="7 8">NCELM</strain>
    </source>
</reference>
<keyword evidence="2 5" id="KW-0812">Transmembrane</keyword>
<dbReference type="InterPro" id="IPR058625">
    <property type="entry name" value="MdtA-like_BSH"/>
</dbReference>
<dbReference type="PANTHER" id="PTHR30386">
    <property type="entry name" value="MEMBRANE FUSION SUBUNIT OF EMRAB-TOLC MULTIDRUG EFFLUX PUMP"/>
    <property type="match status" value="1"/>
</dbReference>
<evidence type="ECO:0000256" key="3">
    <source>
        <dbReference type="ARBA" id="ARBA00022989"/>
    </source>
</evidence>
<proteinExistence type="predicted"/>
<dbReference type="Proteomes" id="UP001217838">
    <property type="component" value="Unassembled WGS sequence"/>
</dbReference>
<name>A0ABT5BK68_9BACT</name>
<sequence length="380" mass="40146">MPGQPFSQSLSALAAQRARSGRLGLVVGAALLVAWTSWMMLARVKVYAVTTSARVEAVAFRVEAEVAGRVVETRLRLGAEVEAGELLVELDSQPLALALAEKQALRASLAAQVAALDGQLAAVAALLADQHQLASRRNREAEVQARAARISARYAETEADRSTRLYDAKVESEAELSRTRANGLIHRTAARAAALSVARIDAEGATAATEIELDLAQLERQRAELHGQIAVTTASIESIAHQIEQRRVRAPAAGRLGEVALLQPGSVLAAGDDIATVVPGGELRIAGQFAPATAVGRIRAGQPARLRLDGFPWTQYRSIAATVVRVADEAREGHVRVELSVEAAALPGVRLQHGLPGSVEVEVETLSPAEILLRAAGALF</sequence>
<keyword evidence="4 5" id="KW-0472">Membrane</keyword>
<evidence type="ECO:0000259" key="6">
    <source>
        <dbReference type="Pfam" id="PF25917"/>
    </source>
</evidence>
<comment type="subcellular location">
    <subcellularLocation>
        <location evidence="1">Membrane</location>
        <topology evidence="1">Single-pass membrane protein</topology>
    </subcellularLocation>
</comment>
<dbReference type="Gene3D" id="2.40.50.100">
    <property type="match status" value="1"/>
</dbReference>
<accession>A0ABT5BK68</accession>
<dbReference type="PRINTS" id="PR01490">
    <property type="entry name" value="RTXTOXIND"/>
</dbReference>
<keyword evidence="8" id="KW-1185">Reference proteome</keyword>
<feature type="transmembrane region" description="Helical" evidence="5">
    <location>
        <begin position="21"/>
        <end position="41"/>
    </location>
</feature>
<keyword evidence="3 5" id="KW-1133">Transmembrane helix</keyword>
<feature type="domain" description="Multidrug resistance protein MdtA-like barrel-sandwich hybrid" evidence="6">
    <location>
        <begin position="62"/>
        <end position="277"/>
    </location>
</feature>
<gene>
    <name evidence="7" type="ORF">POL58_42760</name>
</gene>
<evidence type="ECO:0000313" key="8">
    <source>
        <dbReference type="Proteomes" id="UP001217838"/>
    </source>
</evidence>
<dbReference type="InterPro" id="IPR050739">
    <property type="entry name" value="MFP"/>
</dbReference>
<dbReference type="RefSeq" id="WP_272008890.1">
    <property type="nucleotide sequence ID" value="NZ_JAQNDN010000024.1"/>
</dbReference>
<comment type="caution">
    <text evidence="7">The sequence shown here is derived from an EMBL/GenBank/DDBJ whole genome shotgun (WGS) entry which is preliminary data.</text>
</comment>
<dbReference type="PANTHER" id="PTHR30386:SF26">
    <property type="entry name" value="TRANSPORT PROTEIN COMB"/>
    <property type="match status" value="1"/>
</dbReference>
<evidence type="ECO:0000256" key="5">
    <source>
        <dbReference type="SAM" id="Phobius"/>
    </source>
</evidence>
<dbReference type="EMBL" id="JAQNDN010000024">
    <property type="protein sequence ID" value="MDC0674546.1"/>
    <property type="molecule type" value="Genomic_DNA"/>
</dbReference>